<keyword evidence="2" id="KW-1185">Reference proteome</keyword>
<name>A0A843TDV7_COLES</name>
<evidence type="ECO:0000313" key="2">
    <source>
        <dbReference type="Proteomes" id="UP000652761"/>
    </source>
</evidence>
<comment type="caution">
    <text evidence="1">The sequence shown here is derived from an EMBL/GenBank/DDBJ whole genome shotgun (WGS) entry which is preliminary data.</text>
</comment>
<dbReference type="Proteomes" id="UP000652761">
    <property type="component" value="Unassembled WGS sequence"/>
</dbReference>
<organism evidence="1 2">
    <name type="scientific">Colocasia esculenta</name>
    <name type="common">Wild taro</name>
    <name type="synonym">Arum esculentum</name>
    <dbReference type="NCBI Taxonomy" id="4460"/>
    <lineage>
        <taxon>Eukaryota</taxon>
        <taxon>Viridiplantae</taxon>
        <taxon>Streptophyta</taxon>
        <taxon>Embryophyta</taxon>
        <taxon>Tracheophyta</taxon>
        <taxon>Spermatophyta</taxon>
        <taxon>Magnoliopsida</taxon>
        <taxon>Liliopsida</taxon>
        <taxon>Araceae</taxon>
        <taxon>Aroideae</taxon>
        <taxon>Colocasieae</taxon>
        <taxon>Colocasia</taxon>
    </lineage>
</organism>
<evidence type="ECO:0000313" key="1">
    <source>
        <dbReference type="EMBL" id="MQL68436.1"/>
    </source>
</evidence>
<dbReference type="AlphaFoldDB" id="A0A843TDV7"/>
<accession>A0A843TDV7</accession>
<gene>
    <name evidence="1" type="ORF">Taro_000721</name>
</gene>
<protein>
    <submittedName>
        <fullName evidence="1">Uncharacterized protein</fullName>
    </submittedName>
</protein>
<sequence length="69" mass="7673">MQTPSLAPVGIFGWLSSPRTRLEPLGHSPCPQQYAFESSRVTRPIIALDSQERYKISVDSQTVKNGTIQ</sequence>
<reference evidence="1" key="1">
    <citation type="submission" date="2017-07" db="EMBL/GenBank/DDBJ databases">
        <title>Taro Niue Genome Assembly and Annotation.</title>
        <authorList>
            <person name="Atibalentja N."/>
            <person name="Keating K."/>
            <person name="Fields C.J."/>
        </authorList>
    </citation>
    <scope>NUCLEOTIDE SEQUENCE</scope>
    <source>
        <strain evidence="1">Niue_2</strain>
        <tissue evidence="1">Leaf</tissue>
    </source>
</reference>
<dbReference type="EMBL" id="NMUH01000014">
    <property type="protein sequence ID" value="MQL68436.1"/>
    <property type="molecule type" value="Genomic_DNA"/>
</dbReference>
<proteinExistence type="predicted"/>